<dbReference type="CDD" id="cd05660">
    <property type="entry name" value="M28_like_PA"/>
    <property type="match status" value="1"/>
</dbReference>
<dbReference type="InterPro" id="IPR018247">
    <property type="entry name" value="EF_Hand_1_Ca_BS"/>
</dbReference>
<dbReference type="GO" id="GO:0008235">
    <property type="term" value="F:metalloexopeptidase activity"/>
    <property type="evidence" value="ECO:0007669"/>
    <property type="project" value="InterPro"/>
</dbReference>
<feature type="domain" description="Peptidase M28" evidence="2">
    <location>
        <begin position="111"/>
        <end position="321"/>
    </location>
</feature>
<dbReference type="PROSITE" id="PS00018">
    <property type="entry name" value="EF_HAND_1"/>
    <property type="match status" value="1"/>
</dbReference>
<feature type="chain" id="PRO_5020317955" evidence="1">
    <location>
        <begin position="22"/>
        <end position="340"/>
    </location>
</feature>
<name>A0A4S4A2V0_9FLAO</name>
<comment type="caution">
    <text evidence="3">The sequence shown here is derived from an EMBL/GenBank/DDBJ whole genome shotgun (WGS) entry which is preliminary data.</text>
</comment>
<evidence type="ECO:0000313" key="4">
    <source>
        <dbReference type="Proteomes" id="UP000307507"/>
    </source>
</evidence>
<evidence type="ECO:0000256" key="1">
    <source>
        <dbReference type="SAM" id="SignalP"/>
    </source>
</evidence>
<dbReference type="InterPro" id="IPR045175">
    <property type="entry name" value="M28_fam"/>
</dbReference>
<dbReference type="GO" id="GO:0006508">
    <property type="term" value="P:proteolysis"/>
    <property type="evidence" value="ECO:0007669"/>
    <property type="project" value="InterPro"/>
</dbReference>
<dbReference type="Pfam" id="PF04389">
    <property type="entry name" value="Peptidase_M28"/>
    <property type="match status" value="1"/>
</dbReference>
<proteinExistence type="predicted"/>
<feature type="signal peptide" evidence="1">
    <location>
        <begin position="1"/>
        <end position="21"/>
    </location>
</feature>
<dbReference type="Proteomes" id="UP000307507">
    <property type="component" value="Unassembled WGS sequence"/>
</dbReference>
<dbReference type="AlphaFoldDB" id="A0A4S4A2V0"/>
<dbReference type="OrthoDB" id="9778250at2"/>
<organism evidence="3 4">
    <name type="scientific">Flavobacterium supellecticarium</name>
    <dbReference type="NCBI Taxonomy" id="2565924"/>
    <lineage>
        <taxon>Bacteria</taxon>
        <taxon>Pseudomonadati</taxon>
        <taxon>Bacteroidota</taxon>
        <taxon>Flavobacteriia</taxon>
        <taxon>Flavobacteriales</taxon>
        <taxon>Flavobacteriaceae</taxon>
        <taxon>Flavobacterium</taxon>
    </lineage>
</organism>
<dbReference type="PANTHER" id="PTHR12147">
    <property type="entry name" value="METALLOPEPTIDASE M28 FAMILY MEMBER"/>
    <property type="match status" value="1"/>
</dbReference>
<sequence length="340" mass="38464">MKKILLCGFALSLFLSSCSTQKTSASKDYVSRYMNTINKDELKKHLYIVASDEMQGRDTGTPGQKKAGEYLIAEYKKMGISYPKGADGFYQKVPSEFMARPFSPKLGDSENIWAYIEGSEKPDEVLVISAHYDHVGMKNGEIYNGADDDGSGTVALLEIAQAFMDAKKAGHGPKRSILFLHVTGEEHGLHGSRYYSEHPLFPLKNTIADINIDMIGRRDPAHKDNGNYVYVIGSDRLSTDLHNINEEANKKYVNLLLDYKYNDRNDPEQIYYRSDHYNFAKHGVPAIFFFNGVHEDYHQPGDTPDKIEYDLLEKRAKLAFATAWELANRPNRIVVDKNGE</sequence>
<evidence type="ECO:0000313" key="3">
    <source>
        <dbReference type="EMBL" id="THF52729.1"/>
    </source>
</evidence>
<dbReference type="EMBL" id="SSNZ01000001">
    <property type="protein sequence ID" value="THF52729.1"/>
    <property type="molecule type" value="Genomic_DNA"/>
</dbReference>
<dbReference type="RefSeq" id="WP_136401254.1">
    <property type="nucleotide sequence ID" value="NZ_SSNZ01000001.1"/>
</dbReference>
<keyword evidence="4" id="KW-1185">Reference proteome</keyword>
<reference evidence="3 4" key="1">
    <citation type="submission" date="2019-04" db="EMBL/GenBank/DDBJ databases">
        <title>Flavobacterium sp. nov. isolated from construction timber.</title>
        <authorList>
            <person name="Lin S.-Y."/>
            <person name="Chang C.-T."/>
            <person name="Young C.-C."/>
        </authorList>
    </citation>
    <scope>NUCLEOTIDE SEQUENCE [LARGE SCALE GENOMIC DNA]</scope>
    <source>
        <strain evidence="3 4">CC-CTC003</strain>
    </source>
</reference>
<dbReference type="InterPro" id="IPR007484">
    <property type="entry name" value="Peptidase_M28"/>
</dbReference>
<dbReference type="PANTHER" id="PTHR12147:SF26">
    <property type="entry name" value="PEPTIDASE M28 DOMAIN-CONTAINING PROTEIN"/>
    <property type="match status" value="1"/>
</dbReference>
<dbReference type="Gene3D" id="3.40.630.10">
    <property type="entry name" value="Zn peptidases"/>
    <property type="match status" value="1"/>
</dbReference>
<dbReference type="SUPFAM" id="SSF53187">
    <property type="entry name" value="Zn-dependent exopeptidases"/>
    <property type="match status" value="1"/>
</dbReference>
<dbReference type="PROSITE" id="PS51257">
    <property type="entry name" value="PROKAR_LIPOPROTEIN"/>
    <property type="match status" value="1"/>
</dbReference>
<protein>
    <submittedName>
        <fullName evidence="3">M28 family peptidase</fullName>
    </submittedName>
</protein>
<keyword evidence="1" id="KW-0732">Signal</keyword>
<accession>A0A4S4A2V0</accession>
<gene>
    <name evidence="3" type="ORF">E6C50_00520</name>
</gene>
<evidence type="ECO:0000259" key="2">
    <source>
        <dbReference type="Pfam" id="PF04389"/>
    </source>
</evidence>